<organism evidence="1 2">
    <name type="scientific">Ramlibacter aurantiacus</name>
    <dbReference type="NCBI Taxonomy" id="2801330"/>
    <lineage>
        <taxon>Bacteria</taxon>
        <taxon>Pseudomonadati</taxon>
        <taxon>Pseudomonadota</taxon>
        <taxon>Betaproteobacteria</taxon>
        <taxon>Burkholderiales</taxon>
        <taxon>Comamonadaceae</taxon>
        <taxon>Ramlibacter</taxon>
    </lineage>
</organism>
<dbReference type="EMBL" id="JAEQNA010000013">
    <property type="protein sequence ID" value="MBL0423303.1"/>
    <property type="molecule type" value="Genomic_DNA"/>
</dbReference>
<name>A0A936ZTQ3_9BURK</name>
<gene>
    <name evidence="1" type="ORF">JI739_23405</name>
</gene>
<evidence type="ECO:0000313" key="1">
    <source>
        <dbReference type="EMBL" id="MBL0423303.1"/>
    </source>
</evidence>
<reference evidence="1" key="1">
    <citation type="submission" date="2021-01" db="EMBL/GenBank/DDBJ databases">
        <title>Ramlibacter sp. strain AW1 16S ribosomal RNA gene Genome sequencing and assembly.</title>
        <authorList>
            <person name="Kang M."/>
        </authorList>
    </citation>
    <scope>NUCLEOTIDE SEQUENCE</scope>
    <source>
        <strain evidence="1">AW1</strain>
    </source>
</reference>
<dbReference type="AlphaFoldDB" id="A0A936ZTQ3"/>
<evidence type="ECO:0000313" key="2">
    <source>
        <dbReference type="Proteomes" id="UP000613011"/>
    </source>
</evidence>
<comment type="caution">
    <text evidence="1">The sequence shown here is derived from an EMBL/GenBank/DDBJ whole genome shotgun (WGS) entry which is preliminary data.</text>
</comment>
<dbReference type="SUPFAM" id="SSF52172">
    <property type="entry name" value="CheY-like"/>
    <property type="match status" value="1"/>
</dbReference>
<accession>A0A936ZTQ3</accession>
<dbReference type="InterPro" id="IPR011006">
    <property type="entry name" value="CheY-like_superfamily"/>
</dbReference>
<keyword evidence="2" id="KW-1185">Reference proteome</keyword>
<dbReference type="Proteomes" id="UP000613011">
    <property type="component" value="Unassembled WGS sequence"/>
</dbReference>
<proteinExistence type="predicted"/>
<dbReference type="RefSeq" id="WP_201686438.1">
    <property type="nucleotide sequence ID" value="NZ_JAEQNA010000013.1"/>
</dbReference>
<protein>
    <submittedName>
        <fullName evidence="1">Uncharacterized protein</fullName>
    </submittedName>
</protein>
<sequence length="363" mass="39919">MSRNLDVVVTDEAPPLEGTALAEVIGRSLARPVETLNTLLEQAQAAGTGSEAWRASLRDAVEQTHRVGIRSQQLARLASNGVRQSHEKLALHAIVLDLLVQRRPAFGRQGIALQQHLEAVDVIVDPGLLLSMLEALIDWAADHGERIAIKLAMRNWPRHAVLSVRTSRAPRIEEPALLDDIAWGLATHAARALGVVLTREVSGEAMMATVEFPRTVDRLSGLTALDVDRAGPDSSRISSQTGRLAGLQVLLVTDDRRVQREVAAVCDSLKLKLELAVNPTEGVHHSERLQPELIIMDETLRSDALLEHVRRQFGERPHFHALEITDRETGFEISSWEQAGLGRISRDSIAAQLKTVLAIEFDH</sequence>